<evidence type="ECO:0000313" key="2">
    <source>
        <dbReference type="EMBL" id="KAK2145960.1"/>
    </source>
</evidence>
<organism evidence="2 3">
    <name type="scientific">Paralvinella palmiformis</name>
    <dbReference type="NCBI Taxonomy" id="53620"/>
    <lineage>
        <taxon>Eukaryota</taxon>
        <taxon>Metazoa</taxon>
        <taxon>Spiralia</taxon>
        <taxon>Lophotrochozoa</taxon>
        <taxon>Annelida</taxon>
        <taxon>Polychaeta</taxon>
        <taxon>Sedentaria</taxon>
        <taxon>Canalipalpata</taxon>
        <taxon>Terebellida</taxon>
        <taxon>Terebelliformia</taxon>
        <taxon>Alvinellidae</taxon>
        <taxon>Paralvinella</taxon>
    </lineage>
</organism>
<feature type="non-terminal residue" evidence="2">
    <location>
        <position position="1"/>
    </location>
</feature>
<evidence type="ECO:0000313" key="3">
    <source>
        <dbReference type="Proteomes" id="UP001208570"/>
    </source>
</evidence>
<sequence length="130" mass="15208">MYVAQYNDTGYQWKDQLGAYPYRYICDGNTELCSKPLPVDHVKISPTFPRQCLLAYVGGSTRSWHNSQSECTNLGTTLATVVDEDIFVAIQRELNKMEYRYRAYWIGLHKEKWIWVDGNSIYLSIYLSIY</sequence>
<gene>
    <name evidence="2" type="ORF">LSH36_644g01072</name>
</gene>
<keyword evidence="3" id="KW-1185">Reference proteome</keyword>
<dbReference type="Pfam" id="PF00059">
    <property type="entry name" value="Lectin_C"/>
    <property type="match status" value="1"/>
</dbReference>
<evidence type="ECO:0000259" key="1">
    <source>
        <dbReference type="PROSITE" id="PS50041"/>
    </source>
</evidence>
<protein>
    <recommendedName>
        <fullName evidence="1">C-type lectin domain-containing protein</fullName>
    </recommendedName>
</protein>
<dbReference type="CDD" id="cd00037">
    <property type="entry name" value="CLECT"/>
    <property type="match status" value="1"/>
</dbReference>
<dbReference type="PROSITE" id="PS50041">
    <property type="entry name" value="C_TYPE_LECTIN_2"/>
    <property type="match status" value="1"/>
</dbReference>
<dbReference type="SUPFAM" id="SSF56436">
    <property type="entry name" value="C-type lectin-like"/>
    <property type="match status" value="1"/>
</dbReference>
<reference evidence="2" key="1">
    <citation type="journal article" date="2023" name="Mol. Biol. Evol.">
        <title>Third-Generation Sequencing Reveals the Adaptive Role of the Epigenome in Three Deep-Sea Polychaetes.</title>
        <authorList>
            <person name="Perez M."/>
            <person name="Aroh O."/>
            <person name="Sun Y."/>
            <person name="Lan Y."/>
            <person name="Juniper S.K."/>
            <person name="Young C.R."/>
            <person name="Angers B."/>
            <person name="Qian P.Y."/>
        </authorList>
    </citation>
    <scope>NUCLEOTIDE SEQUENCE</scope>
    <source>
        <strain evidence="2">P08H-3</strain>
    </source>
</reference>
<dbReference type="Proteomes" id="UP001208570">
    <property type="component" value="Unassembled WGS sequence"/>
</dbReference>
<dbReference type="Gene3D" id="3.10.100.10">
    <property type="entry name" value="Mannose-Binding Protein A, subunit A"/>
    <property type="match status" value="1"/>
</dbReference>
<proteinExistence type="predicted"/>
<dbReference type="InterPro" id="IPR016187">
    <property type="entry name" value="CTDL_fold"/>
</dbReference>
<feature type="domain" description="C-type lectin" evidence="1">
    <location>
        <begin position="48"/>
        <end position="121"/>
    </location>
</feature>
<dbReference type="InterPro" id="IPR001304">
    <property type="entry name" value="C-type_lectin-like"/>
</dbReference>
<accession>A0AAD9MUI5</accession>
<dbReference type="EMBL" id="JAODUP010000644">
    <property type="protein sequence ID" value="KAK2145960.1"/>
    <property type="molecule type" value="Genomic_DNA"/>
</dbReference>
<dbReference type="AlphaFoldDB" id="A0AAD9MUI5"/>
<dbReference type="InterPro" id="IPR016186">
    <property type="entry name" value="C-type_lectin-like/link_sf"/>
</dbReference>
<comment type="caution">
    <text evidence="2">The sequence shown here is derived from an EMBL/GenBank/DDBJ whole genome shotgun (WGS) entry which is preliminary data.</text>
</comment>
<name>A0AAD9MUI5_9ANNE</name>